<sequence>MNGPQETRGQTKRRQIGPVRRLANGMLDVSRKAGKHVKAIKANSRSPLLCVPPELRNCIWKYALGGHVFEVPIRRIFKRRKRVNKAKVWDLPKNTFALLRVCRQIYAETALLPYKHNAFRFYSEDAFDWAASLRAVQLNLISDIRIATIGAHHMLETNQISQQRSPLPEALHVDRFPGLRSVSFSVFRVPLYDEKTAAAQQPFALLEEMFIAAQELQLVQHLRKVKPDVRVGFADTKVVLRAP</sequence>
<protein>
    <submittedName>
        <fullName evidence="2">Beta transducin</fullName>
    </submittedName>
</protein>
<evidence type="ECO:0000313" key="2">
    <source>
        <dbReference type="EMBL" id="KAJ4409002.1"/>
    </source>
</evidence>
<dbReference type="PANTHER" id="PTHR38790">
    <property type="entry name" value="2EXR DOMAIN-CONTAINING PROTEIN-RELATED"/>
    <property type="match status" value="1"/>
</dbReference>
<dbReference type="EMBL" id="JAPEVA010000013">
    <property type="protein sequence ID" value="KAJ4409002.1"/>
    <property type="molecule type" value="Genomic_DNA"/>
</dbReference>
<keyword evidence="3" id="KW-1185">Reference proteome</keyword>
<dbReference type="Pfam" id="PF24864">
    <property type="entry name" value="DUF7730"/>
    <property type="match status" value="1"/>
</dbReference>
<name>A0A9W8ZHP2_9PLEO</name>
<organism evidence="2 3">
    <name type="scientific">Didymella pomorum</name>
    <dbReference type="NCBI Taxonomy" id="749634"/>
    <lineage>
        <taxon>Eukaryota</taxon>
        <taxon>Fungi</taxon>
        <taxon>Dikarya</taxon>
        <taxon>Ascomycota</taxon>
        <taxon>Pezizomycotina</taxon>
        <taxon>Dothideomycetes</taxon>
        <taxon>Pleosporomycetidae</taxon>
        <taxon>Pleosporales</taxon>
        <taxon>Pleosporineae</taxon>
        <taxon>Didymellaceae</taxon>
        <taxon>Didymella</taxon>
    </lineage>
</organism>
<dbReference type="OrthoDB" id="5413827at2759"/>
<comment type="caution">
    <text evidence="2">The sequence shown here is derived from an EMBL/GenBank/DDBJ whole genome shotgun (WGS) entry which is preliminary data.</text>
</comment>
<accession>A0A9W8ZHP2</accession>
<dbReference type="AlphaFoldDB" id="A0A9W8ZHP2"/>
<evidence type="ECO:0000259" key="1">
    <source>
        <dbReference type="Pfam" id="PF24864"/>
    </source>
</evidence>
<feature type="domain" description="DUF7730" evidence="1">
    <location>
        <begin position="90"/>
        <end position="157"/>
    </location>
</feature>
<dbReference type="PANTHER" id="PTHR38790:SF4">
    <property type="entry name" value="2EXR DOMAIN-CONTAINING PROTEIN"/>
    <property type="match status" value="1"/>
</dbReference>
<proteinExistence type="predicted"/>
<evidence type="ECO:0000313" key="3">
    <source>
        <dbReference type="Proteomes" id="UP001140510"/>
    </source>
</evidence>
<gene>
    <name evidence="2" type="primary">DIP2_1</name>
    <name evidence="2" type="ORF">N0V91_002816</name>
</gene>
<dbReference type="InterPro" id="IPR056632">
    <property type="entry name" value="DUF7730"/>
</dbReference>
<dbReference type="Proteomes" id="UP001140510">
    <property type="component" value="Unassembled WGS sequence"/>
</dbReference>
<reference evidence="2" key="1">
    <citation type="submission" date="2022-10" db="EMBL/GenBank/DDBJ databases">
        <title>Tapping the CABI collections for fungal endophytes: first genome assemblies for Collariella, Neodidymelliopsis, Ascochyta clinopodiicola, Didymella pomorum, Didymosphaeria variabile, Neocosmospora piperis and Neocucurbitaria cava.</title>
        <authorList>
            <person name="Hill R."/>
        </authorList>
    </citation>
    <scope>NUCLEOTIDE SEQUENCE</scope>
    <source>
        <strain evidence="2">IMI 355091</strain>
    </source>
</reference>